<gene>
    <name evidence="3" type="ORF">PCOAH_00040910</name>
</gene>
<accession>A0A1B1E3E8</accession>
<protein>
    <submittedName>
        <fullName evidence="3">Uncharacterized protein</fullName>
    </submittedName>
</protein>
<keyword evidence="4" id="KW-1185">Reference proteome</keyword>
<reference evidence="4" key="1">
    <citation type="submission" date="2016-06" db="EMBL/GenBank/DDBJ databases">
        <title>First high quality genome sequence of Plasmodium coatneyi using continuous long reads from single molecule, real-time sequencing.</title>
        <authorList>
            <person name="Chien J.-T."/>
            <person name="Pakala S.B."/>
            <person name="Geraldo J.A."/>
            <person name="Lapp S.A."/>
            <person name="Barnwell J.W."/>
            <person name="Kissinger J.C."/>
            <person name="Galinski M.R."/>
            <person name="Humphrey J.C."/>
        </authorList>
    </citation>
    <scope>NUCLEOTIDE SEQUENCE [LARGE SCALE GENOMIC DNA]</scope>
    <source>
        <strain evidence="4">Hackeri</strain>
    </source>
</reference>
<dbReference type="Proteomes" id="UP000092716">
    <property type="component" value="Chromosome 12"/>
</dbReference>
<sequence>MNSSLKGIENESNFFIKSFFESLSNFIKNVKIEIKDVFELLNYPCVYQNCKKKFSISENEDYKSTLETNVISKIDKKNIENFQQYQKELQNMLQNIKELNDKYRMDVPLLFIIENLITLHLINEYKINNIVRKIQDHNIAMPELKSDLPSYFVQTLEVEESENDGELGRKLSETSNLSINNSVVKDLLETSHVRINLSKLREQDEENYFHAGRRPVYSSTYNSKANDLLAFKKEETGGGEDTPGGGGIHTVGEENSLAHVMMKGDERGLPQHRDEEDPSNMSVRKKEEKKSIIENIGLSEETLKLLNLLPQKRKAE</sequence>
<keyword evidence="1" id="KW-0175">Coiled coil</keyword>
<dbReference type="EMBL" id="CP016250">
    <property type="protein sequence ID" value="ANQ09525.1"/>
    <property type="molecule type" value="Genomic_DNA"/>
</dbReference>
<dbReference type="RefSeq" id="XP_019916220.1">
    <property type="nucleotide sequence ID" value="XM_020060879.1"/>
</dbReference>
<feature type="region of interest" description="Disordered" evidence="2">
    <location>
        <begin position="266"/>
        <end position="289"/>
    </location>
</feature>
<proteinExistence type="predicted"/>
<feature type="coiled-coil region" evidence="1">
    <location>
        <begin position="79"/>
        <end position="106"/>
    </location>
</feature>
<dbReference type="GeneID" id="30910822"/>
<evidence type="ECO:0000256" key="2">
    <source>
        <dbReference type="SAM" id="MobiDB-lite"/>
    </source>
</evidence>
<evidence type="ECO:0000313" key="4">
    <source>
        <dbReference type="Proteomes" id="UP000092716"/>
    </source>
</evidence>
<evidence type="ECO:0000313" key="3">
    <source>
        <dbReference type="EMBL" id="ANQ09525.1"/>
    </source>
</evidence>
<evidence type="ECO:0000256" key="1">
    <source>
        <dbReference type="SAM" id="Coils"/>
    </source>
</evidence>
<name>A0A1B1E3E8_9APIC</name>
<dbReference type="VEuPathDB" id="PlasmoDB:PCOAH_00040910"/>
<dbReference type="KEGG" id="pcot:PCOAH_00040910"/>
<dbReference type="AlphaFoldDB" id="A0A1B1E3E8"/>
<organism evidence="3 4">
    <name type="scientific">Plasmodium coatneyi</name>
    <dbReference type="NCBI Taxonomy" id="208452"/>
    <lineage>
        <taxon>Eukaryota</taxon>
        <taxon>Sar</taxon>
        <taxon>Alveolata</taxon>
        <taxon>Apicomplexa</taxon>
        <taxon>Aconoidasida</taxon>
        <taxon>Haemosporida</taxon>
        <taxon>Plasmodiidae</taxon>
        <taxon>Plasmodium</taxon>
    </lineage>
</organism>
<dbReference type="OrthoDB" id="370900at2759"/>
<feature type="compositionally biased region" description="Basic and acidic residues" evidence="2">
    <location>
        <begin position="266"/>
        <end position="275"/>
    </location>
</feature>